<dbReference type="Proteomes" id="UP000179179">
    <property type="component" value="Unassembled WGS sequence"/>
</dbReference>
<feature type="non-terminal residue" evidence="2">
    <location>
        <position position="82"/>
    </location>
</feature>
<accession>A0A1F8AFF5</accession>
<keyword evidence="1" id="KW-0472">Membrane</keyword>
<evidence type="ECO:0000313" key="3">
    <source>
        <dbReference type="Proteomes" id="UP000179179"/>
    </source>
</evidence>
<proteinExistence type="predicted"/>
<gene>
    <name evidence="2" type="ORF">ABOM_001423</name>
</gene>
<comment type="caution">
    <text evidence="2">The sequence shown here is derived from an EMBL/GenBank/DDBJ whole genome shotgun (WGS) entry which is preliminary data.</text>
</comment>
<sequence length="82" mass="9497">MVPRIASFYSRMFNCACIRRADWARFSLLRSLSFTGVLGVIRLYTATWIIPGRTISSHSNYSHSLFFRWSSVLLRFSSCARP</sequence>
<keyword evidence="1" id="KW-0812">Transmembrane</keyword>
<organism evidence="2 3">
    <name type="scientific">Aspergillus bombycis</name>
    <dbReference type="NCBI Taxonomy" id="109264"/>
    <lineage>
        <taxon>Eukaryota</taxon>
        <taxon>Fungi</taxon>
        <taxon>Dikarya</taxon>
        <taxon>Ascomycota</taxon>
        <taxon>Pezizomycotina</taxon>
        <taxon>Eurotiomycetes</taxon>
        <taxon>Eurotiomycetidae</taxon>
        <taxon>Eurotiales</taxon>
        <taxon>Aspergillaceae</taxon>
        <taxon>Aspergillus</taxon>
    </lineage>
</organism>
<dbReference type="GeneID" id="34444813"/>
<evidence type="ECO:0000313" key="2">
    <source>
        <dbReference type="EMBL" id="OGM50048.1"/>
    </source>
</evidence>
<dbReference type="AlphaFoldDB" id="A0A1F8AFF5"/>
<dbReference type="EMBL" id="LYCR01000005">
    <property type="protein sequence ID" value="OGM50048.1"/>
    <property type="molecule type" value="Genomic_DNA"/>
</dbReference>
<reference evidence="2 3" key="1">
    <citation type="journal article" date="2016" name="Genome Biol. Evol.">
        <title>Draft genome sequence of an aflatoxigenic Aspergillus species, A. bombycis.</title>
        <authorList>
            <person name="Moore G.G."/>
            <person name="Mack B.M."/>
            <person name="Beltz S.B."/>
            <person name="Gilbert M.K."/>
        </authorList>
    </citation>
    <scope>NUCLEOTIDE SEQUENCE [LARGE SCALE GENOMIC DNA]</scope>
    <source>
        <strain evidence="3">NRRL 26010</strain>
    </source>
</reference>
<feature type="transmembrane region" description="Helical" evidence="1">
    <location>
        <begin position="28"/>
        <end position="50"/>
    </location>
</feature>
<dbReference type="OrthoDB" id="10561699at2759"/>
<evidence type="ECO:0000256" key="1">
    <source>
        <dbReference type="SAM" id="Phobius"/>
    </source>
</evidence>
<protein>
    <submittedName>
        <fullName evidence="2">Uncharacterized protein</fullName>
    </submittedName>
</protein>
<keyword evidence="3" id="KW-1185">Reference proteome</keyword>
<keyword evidence="1" id="KW-1133">Transmembrane helix</keyword>
<dbReference type="RefSeq" id="XP_022393765.1">
    <property type="nucleotide sequence ID" value="XM_022528553.1"/>
</dbReference>
<name>A0A1F8AFF5_9EURO</name>